<dbReference type="STRING" id="686832.A0A0C2Y5T2"/>
<dbReference type="SUPFAM" id="SSF81606">
    <property type="entry name" value="PP2C-like"/>
    <property type="match status" value="1"/>
</dbReference>
<organism evidence="2 3">
    <name type="scientific">Hebeloma cylindrosporum</name>
    <dbReference type="NCBI Taxonomy" id="76867"/>
    <lineage>
        <taxon>Eukaryota</taxon>
        <taxon>Fungi</taxon>
        <taxon>Dikarya</taxon>
        <taxon>Basidiomycota</taxon>
        <taxon>Agaricomycotina</taxon>
        <taxon>Agaricomycetes</taxon>
        <taxon>Agaricomycetidae</taxon>
        <taxon>Agaricales</taxon>
        <taxon>Agaricineae</taxon>
        <taxon>Hymenogastraceae</taxon>
        <taxon>Hebeloma</taxon>
    </lineage>
</organism>
<name>A0A0C2Y5T2_HEBCY</name>
<reference evidence="2 3" key="1">
    <citation type="submission" date="2014-04" db="EMBL/GenBank/DDBJ databases">
        <authorList>
            <consortium name="DOE Joint Genome Institute"/>
            <person name="Kuo A."/>
            <person name="Gay G."/>
            <person name="Dore J."/>
            <person name="Kohler A."/>
            <person name="Nagy L.G."/>
            <person name="Floudas D."/>
            <person name="Copeland A."/>
            <person name="Barry K.W."/>
            <person name="Cichocki N."/>
            <person name="Veneault-Fourrey C."/>
            <person name="LaButti K."/>
            <person name="Lindquist E.A."/>
            <person name="Lipzen A."/>
            <person name="Lundell T."/>
            <person name="Morin E."/>
            <person name="Murat C."/>
            <person name="Sun H."/>
            <person name="Tunlid A."/>
            <person name="Henrissat B."/>
            <person name="Grigoriev I.V."/>
            <person name="Hibbett D.S."/>
            <person name="Martin F."/>
            <person name="Nordberg H.P."/>
            <person name="Cantor M.N."/>
            <person name="Hua S.X."/>
        </authorList>
    </citation>
    <scope>NUCLEOTIDE SEQUENCE [LARGE SCALE GENOMIC DNA]</scope>
    <source>
        <strain evidence="3">h7</strain>
    </source>
</reference>
<dbReference type="GO" id="GO:0004722">
    <property type="term" value="F:protein serine/threonine phosphatase activity"/>
    <property type="evidence" value="ECO:0007669"/>
    <property type="project" value="InterPro"/>
</dbReference>
<proteinExistence type="predicted"/>
<evidence type="ECO:0000313" key="2">
    <source>
        <dbReference type="EMBL" id="KIM45183.1"/>
    </source>
</evidence>
<dbReference type="Proteomes" id="UP000053424">
    <property type="component" value="Unassembled WGS sequence"/>
</dbReference>
<dbReference type="HOGENOM" id="CLU_020130_0_0_1"/>
<gene>
    <name evidence="2" type="ORF">M413DRAFT_66239</name>
</gene>
<dbReference type="InterPro" id="IPR015655">
    <property type="entry name" value="PP2C"/>
</dbReference>
<keyword evidence="3" id="KW-1185">Reference proteome</keyword>
<sequence>MGWPEADALWVYTVLPEPNLSFELERLSLAKSVHDTDVVTFQPCPNDEERNQDRFVIQNWALPNGTWSFRALFDGHAGHETADYAAENLPDLLKRKLTIALEKDPTPRPQVISEVLEAGILSFDDGIGEALLDIFPSPGALKAMSDEEIRKIVNDDGPNREIVLRCMRGTTALVALVDPTKSDIWVASLGDCMATLGTKDRTGKWTAQVLSSAHNGENEIEANRVRDEHPGEPECILDDRVLGSIAVTRGGYLPSHVAFTNYHSALGDFSFKLPAPYVERVFMKQVTPGFAMPEKIKTFIHRISTPPYMTGVPDVKHINLASLGSTSSFLIMNSDGLNDLSDDRLKLETLAQ</sequence>
<dbReference type="PROSITE" id="PS51746">
    <property type="entry name" value="PPM_2"/>
    <property type="match status" value="1"/>
</dbReference>
<dbReference type="Gene3D" id="3.60.40.10">
    <property type="entry name" value="PPM-type phosphatase domain"/>
    <property type="match status" value="1"/>
</dbReference>
<dbReference type="OrthoDB" id="19329at2759"/>
<accession>A0A0C2Y5T2</accession>
<dbReference type="Pfam" id="PF00481">
    <property type="entry name" value="PP2C"/>
    <property type="match status" value="1"/>
</dbReference>
<dbReference type="AlphaFoldDB" id="A0A0C2Y5T2"/>
<dbReference type="CDD" id="cd00143">
    <property type="entry name" value="PP2Cc"/>
    <property type="match status" value="1"/>
</dbReference>
<evidence type="ECO:0000313" key="3">
    <source>
        <dbReference type="Proteomes" id="UP000053424"/>
    </source>
</evidence>
<dbReference type="EMBL" id="KN831772">
    <property type="protein sequence ID" value="KIM45183.1"/>
    <property type="molecule type" value="Genomic_DNA"/>
</dbReference>
<dbReference type="PANTHER" id="PTHR13832">
    <property type="entry name" value="PROTEIN PHOSPHATASE 2C"/>
    <property type="match status" value="1"/>
</dbReference>
<dbReference type="InterPro" id="IPR036457">
    <property type="entry name" value="PPM-type-like_dom_sf"/>
</dbReference>
<dbReference type="PANTHER" id="PTHR13832:SF792">
    <property type="entry name" value="GM14286P"/>
    <property type="match status" value="1"/>
</dbReference>
<dbReference type="InterPro" id="IPR001932">
    <property type="entry name" value="PPM-type_phosphatase-like_dom"/>
</dbReference>
<protein>
    <recommendedName>
        <fullName evidence="1">PPM-type phosphatase domain-containing protein</fullName>
    </recommendedName>
</protein>
<evidence type="ECO:0000259" key="1">
    <source>
        <dbReference type="PROSITE" id="PS51746"/>
    </source>
</evidence>
<dbReference type="SMART" id="SM00332">
    <property type="entry name" value="PP2Cc"/>
    <property type="match status" value="1"/>
</dbReference>
<reference evidence="3" key="2">
    <citation type="submission" date="2015-01" db="EMBL/GenBank/DDBJ databases">
        <title>Evolutionary Origins and Diversification of the Mycorrhizal Mutualists.</title>
        <authorList>
            <consortium name="DOE Joint Genome Institute"/>
            <consortium name="Mycorrhizal Genomics Consortium"/>
            <person name="Kohler A."/>
            <person name="Kuo A."/>
            <person name="Nagy L.G."/>
            <person name="Floudas D."/>
            <person name="Copeland A."/>
            <person name="Barry K.W."/>
            <person name="Cichocki N."/>
            <person name="Veneault-Fourrey C."/>
            <person name="LaButti K."/>
            <person name="Lindquist E.A."/>
            <person name="Lipzen A."/>
            <person name="Lundell T."/>
            <person name="Morin E."/>
            <person name="Murat C."/>
            <person name="Riley R."/>
            <person name="Ohm R."/>
            <person name="Sun H."/>
            <person name="Tunlid A."/>
            <person name="Henrissat B."/>
            <person name="Grigoriev I.V."/>
            <person name="Hibbett D.S."/>
            <person name="Martin F."/>
        </authorList>
    </citation>
    <scope>NUCLEOTIDE SEQUENCE [LARGE SCALE GENOMIC DNA]</scope>
    <source>
        <strain evidence="3">h7</strain>
    </source>
</reference>
<feature type="domain" description="PPM-type phosphatase" evidence="1">
    <location>
        <begin position="35"/>
        <end position="352"/>
    </location>
</feature>